<name>A0A072MXR5_9GAMM</name>
<dbReference type="Proteomes" id="UP000035057">
    <property type="component" value="Unassembled WGS sequence"/>
</dbReference>
<keyword evidence="2" id="KW-1185">Reference proteome</keyword>
<accession>A0A072MXR5</accession>
<evidence type="ECO:0000313" key="1">
    <source>
        <dbReference type="EMBL" id="KEF29782.1"/>
    </source>
</evidence>
<comment type="caution">
    <text evidence="1">The sequence shown here is derived from an EMBL/GenBank/DDBJ whole genome shotgun (WGS) entry which is preliminary data.</text>
</comment>
<gene>
    <name evidence="1" type="ORF">D777_00287</name>
</gene>
<evidence type="ECO:0000313" key="2">
    <source>
        <dbReference type="Proteomes" id="UP000035057"/>
    </source>
</evidence>
<organism evidence="1 2">
    <name type="scientific">Marinobacter nitratireducens</name>
    <dbReference type="NCBI Taxonomy" id="1137280"/>
    <lineage>
        <taxon>Bacteria</taxon>
        <taxon>Pseudomonadati</taxon>
        <taxon>Pseudomonadota</taxon>
        <taxon>Gammaproteobacteria</taxon>
        <taxon>Pseudomonadales</taxon>
        <taxon>Marinobacteraceae</taxon>
        <taxon>Marinobacter</taxon>
    </lineage>
</organism>
<dbReference type="EMBL" id="ANIE01000010">
    <property type="protein sequence ID" value="KEF29782.1"/>
    <property type="molecule type" value="Genomic_DNA"/>
</dbReference>
<reference evidence="1 2" key="1">
    <citation type="submission" date="2012-12" db="EMBL/GenBank/DDBJ databases">
        <title>Genome assembly of Marinobacter sp. AK21.</title>
        <authorList>
            <person name="Khatri I."/>
            <person name="Kumar R."/>
            <person name="Vaidya B."/>
            <person name="Subramanian S."/>
            <person name="Pinnaka A."/>
        </authorList>
    </citation>
    <scope>NUCLEOTIDE SEQUENCE [LARGE SCALE GENOMIC DNA]</scope>
    <source>
        <strain evidence="1 2">AK21</strain>
    </source>
</reference>
<sequence length="51" mass="5989">MCKYMGFCFPPGNHFTIQPYKAIAISHRHSTLLLKKRCSGNRHSSRKIRRN</sequence>
<protein>
    <submittedName>
        <fullName evidence="1">Uncharacterized protein</fullName>
    </submittedName>
</protein>
<proteinExistence type="predicted"/>
<dbReference type="AlphaFoldDB" id="A0A072MXR5"/>